<evidence type="ECO:0000313" key="1">
    <source>
        <dbReference type="EMBL" id="GJT74457.1"/>
    </source>
</evidence>
<organism evidence="1 2">
    <name type="scientific">Tanacetum coccineum</name>
    <dbReference type="NCBI Taxonomy" id="301880"/>
    <lineage>
        <taxon>Eukaryota</taxon>
        <taxon>Viridiplantae</taxon>
        <taxon>Streptophyta</taxon>
        <taxon>Embryophyta</taxon>
        <taxon>Tracheophyta</taxon>
        <taxon>Spermatophyta</taxon>
        <taxon>Magnoliopsida</taxon>
        <taxon>eudicotyledons</taxon>
        <taxon>Gunneridae</taxon>
        <taxon>Pentapetalae</taxon>
        <taxon>asterids</taxon>
        <taxon>campanulids</taxon>
        <taxon>Asterales</taxon>
        <taxon>Asteraceae</taxon>
        <taxon>Asteroideae</taxon>
        <taxon>Anthemideae</taxon>
        <taxon>Anthemidinae</taxon>
        <taxon>Tanacetum</taxon>
    </lineage>
</organism>
<protein>
    <submittedName>
        <fullName evidence="1">Uncharacterized protein</fullName>
    </submittedName>
</protein>
<gene>
    <name evidence="1" type="ORF">Tco_1041182</name>
</gene>
<dbReference type="EMBL" id="BQNB010018443">
    <property type="protein sequence ID" value="GJT74457.1"/>
    <property type="molecule type" value="Genomic_DNA"/>
</dbReference>
<keyword evidence="2" id="KW-1185">Reference proteome</keyword>
<comment type="caution">
    <text evidence="1">The sequence shown here is derived from an EMBL/GenBank/DDBJ whole genome shotgun (WGS) entry which is preliminary data.</text>
</comment>
<accession>A0ABQ5GHP3</accession>
<proteinExistence type="predicted"/>
<reference evidence="1" key="1">
    <citation type="journal article" date="2022" name="Int. J. Mol. Sci.">
        <title>Draft Genome of Tanacetum Coccineum: Genomic Comparison of Closely Related Tanacetum-Family Plants.</title>
        <authorList>
            <person name="Yamashiro T."/>
            <person name="Shiraishi A."/>
            <person name="Nakayama K."/>
            <person name="Satake H."/>
        </authorList>
    </citation>
    <scope>NUCLEOTIDE SEQUENCE</scope>
</reference>
<name>A0ABQ5GHP3_9ASTR</name>
<sequence length="495" mass="56258">MFSIRSIAVPFDKRLFGHRQFFKQVRHWVLVVLHSGKIIGLSSSVSDTEPFLDRFAIRAILADVVAVDRCGSIFHCGIVGWGNKRCGDTVDCFEDEFVCNPDSISNDETPDFSYPPSQPQTSSFDQFHCFGCGDPLEDGVRCQRCTCKWCGYGIREGFCWVCASRDENSSIDAPNPNSFNDLPNDDMIESRNEILQSLGEMLRKREQAANISTHTPQPLRHFNSIYYDDDDDEESTIPLNKITSQIPPSIAITPVLLIKDSKDSLSIGDEHLSTIHENDCDLPSCDDFSPINIPEGNSMTFSNPLFYSNDDFTFSDNESLSDEDVLEDNVKIYLNPFFKFDDEYIFSDINPLFDEVLENIESKDSYVSNLDEPALLVTPLFDANEDEFFDPGGDFDKIDAFLDVDISMDIENGYHDSEGDIIYLESLLIDDTIPNLPPKVFLDHDSKNLKDKPDNKDLKSMVKVFDPGIWEKFFSPTYVRLPFEDLHYLSLTYVI</sequence>
<evidence type="ECO:0000313" key="2">
    <source>
        <dbReference type="Proteomes" id="UP001151760"/>
    </source>
</evidence>
<reference evidence="1" key="2">
    <citation type="submission" date="2022-01" db="EMBL/GenBank/DDBJ databases">
        <authorList>
            <person name="Yamashiro T."/>
            <person name="Shiraishi A."/>
            <person name="Satake H."/>
            <person name="Nakayama K."/>
        </authorList>
    </citation>
    <scope>NUCLEOTIDE SEQUENCE</scope>
</reference>
<dbReference type="Proteomes" id="UP001151760">
    <property type="component" value="Unassembled WGS sequence"/>
</dbReference>